<comment type="similarity">
    <text evidence="1 4 7">Belongs to the aldehyde dehydrogenase family.</text>
</comment>
<dbReference type="PANTHER" id="PTHR43570">
    <property type="entry name" value="ALDEHYDE DEHYDROGENASE"/>
    <property type="match status" value="1"/>
</dbReference>
<evidence type="ECO:0000313" key="10">
    <source>
        <dbReference type="Proteomes" id="UP000221369"/>
    </source>
</evidence>
<keyword evidence="3" id="KW-0520">NAD</keyword>
<evidence type="ECO:0000259" key="8">
    <source>
        <dbReference type="Pfam" id="PF00171"/>
    </source>
</evidence>
<proteinExistence type="inferred from homology"/>
<dbReference type="InterPro" id="IPR016162">
    <property type="entry name" value="Ald_DH_N"/>
</dbReference>
<dbReference type="PROSITE" id="PS00070">
    <property type="entry name" value="ALDEHYDE_DEHYDR_CYS"/>
    <property type="match status" value="1"/>
</dbReference>
<protein>
    <recommendedName>
        <fullName evidence="4">Aldehyde dehydrogenase</fullName>
    </recommendedName>
</protein>
<dbReference type="Pfam" id="PF00171">
    <property type="entry name" value="Aldedh"/>
    <property type="match status" value="1"/>
</dbReference>
<evidence type="ECO:0000256" key="4">
    <source>
        <dbReference type="PIRNR" id="PIRNR036492"/>
    </source>
</evidence>
<dbReference type="InterPro" id="IPR016160">
    <property type="entry name" value="Ald_DH_CS_CYS"/>
</dbReference>
<dbReference type="PIRSF" id="PIRSF036492">
    <property type="entry name" value="ALDH"/>
    <property type="match status" value="1"/>
</dbReference>
<dbReference type="AlphaFoldDB" id="A0A2A9DYW2"/>
<comment type="caution">
    <text evidence="9">The sequence shown here is derived from an EMBL/GenBank/DDBJ whole genome shotgun (WGS) entry which is preliminary data.</text>
</comment>
<evidence type="ECO:0000256" key="2">
    <source>
        <dbReference type="ARBA" id="ARBA00023002"/>
    </source>
</evidence>
<dbReference type="InterPro" id="IPR029510">
    <property type="entry name" value="Ald_DH_CS_GLU"/>
</dbReference>
<dbReference type="PANTHER" id="PTHR43570:SF16">
    <property type="entry name" value="ALDEHYDE DEHYDROGENASE TYPE III, ISOFORM Q"/>
    <property type="match status" value="1"/>
</dbReference>
<dbReference type="InterPro" id="IPR016161">
    <property type="entry name" value="Ald_DH/histidinol_DH"/>
</dbReference>
<evidence type="ECO:0000313" key="9">
    <source>
        <dbReference type="EMBL" id="PFG31784.1"/>
    </source>
</evidence>
<dbReference type="CDD" id="cd07087">
    <property type="entry name" value="ALDH_F3-13-14_CALDH-like"/>
    <property type="match status" value="1"/>
</dbReference>
<sequence length="473" mass="50851">MSTENTTASEAVEHVRQAFSRGVTKPYEWRREQLHALRSLLIDNQDLLERALSRDLGKHPTESQTTEIGIVLAELDHTLSRLRRWLRPRRVSVPLVLAPASAKTVYEPLGTVLIMGPWNYPVQLILAPLIGALAAGNAVVLKPSELAPATSEAIAALVPAYLDDRAVAVVEGDAEVASQLLAQRFDHIFFTGSTAVGRIVAKAASETLTPVTLELGGKSPAFIDDTVDLEVAARRLVWGKLLNAGQTCVAPDYLLASPRTADALVPHLRAAIAEFYGDDPSLSGDYGRIVSTRHAERLRTLLDGQTPVIGGRVDVSERYAEPTVINGVDPDSALMSEEIFGPILPIVHVADASDAVRFIAAREKPLSLYVFSDDRDVRRRFVRDTSSGAIAFGVPAAHLTVADLPFGGVGASGTGAYHGERSFTTFSHAKAVLSKGLVPDTMSLVYPPFTSGKSAIARRLIARTSRLMGGDDD</sequence>
<dbReference type="SUPFAM" id="SSF53720">
    <property type="entry name" value="ALDH-like"/>
    <property type="match status" value="1"/>
</dbReference>
<reference evidence="9 10" key="1">
    <citation type="submission" date="2017-10" db="EMBL/GenBank/DDBJ databases">
        <title>Sequencing the genomes of 1000 actinobacteria strains.</title>
        <authorList>
            <person name="Klenk H.-P."/>
        </authorList>
    </citation>
    <scope>NUCLEOTIDE SEQUENCE [LARGE SCALE GENOMIC DNA]</scope>
    <source>
        <strain evidence="9 10">DSM 21798</strain>
    </source>
</reference>
<dbReference type="Gene3D" id="3.40.605.10">
    <property type="entry name" value="Aldehyde Dehydrogenase, Chain A, domain 1"/>
    <property type="match status" value="1"/>
</dbReference>
<feature type="active site" evidence="5">
    <location>
        <position position="248"/>
    </location>
</feature>
<dbReference type="GO" id="GO:0006081">
    <property type="term" value="P:aldehyde metabolic process"/>
    <property type="evidence" value="ECO:0007669"/>
    <property type="project" value="InterPro"/>
</dbReference>
<evidence type="ECO:0000256" key="3">
    <source>
        <dbReference type="ARBA" id="ARBA00023027"/>
    </source>
</evidence>
<dbReference type="InterPro" id="IPR015590">
    <property type="entry name" value="Aldehyde_DH_dom"/>
</dbReference>
<keyword evidence="10" id="KW-1185">Reference proteome</keyword>
<name>A0A2A9DYW2_9MICO</name>
<dbReference type="InterPro" id="IPR016163">
    <property type="entry name" value="Ald_DH_C"/>
</dbReference>
<dbReference type="PROSITE" id="PS00687">
    <property type="entry name" value="ALDEHYDE_DEHYDR_GLU"/>
    <property type="match status" value="1"/>
</dbReference>
<evidence type="ECO:0000256" key="7">
    <source>
        <dbReference type="RuleBase" id="RU003345"/>
    </source>
</evidence>
<dbReference type="Proteomes" id="UP000221369">
    <property type="component" value="Unassembled WGS sequence"/>
</dbReference>
<dbReference type="Gene3D" id="3.40.309.10">
    <property type="entry name" value="Aldehyde Dehydrogenase, Chain A, domain 2"/>
    <property type="match status" value="1"/>
</dbReference>
<dbReference type="GO" id="GO:0005737">
    <property type="term" value="C:cytoplasm"/>
    <property type="evidence" value="ECO:0007669"/>
    <property type="project" value="TreeGrafter"/>
</dbReference>
<keyword evidence="2 4" id="KW-0560">Oxidoreductase</keyword>
<evidence type="ECO:0000256" key="5">
    <source>
        <dbReference type="PIRSR" id="PIRSR036492-1"/>
    </source>
</evidence>
<gene>
    <name evidence="9" type="ORF">ATJ78_2764</name>
</gene>
<evidence type="ECO:0000256" key="6">
    <source>
        <dbReference type="PROSITE-ProRule" id="PRU10007"/>
    </source>
</evidence>
<dbReference type="FunFam" id="3.40.309.10:FF:000003">
    <property type="entry name" value="Aldehyde dehydrogenase"/>
    <property type="match status" value="1"/>
</dbReference>
<evidence type="ECO:0000256" key="1">
    <source>
        <dbReference type="ARBA" id="ARBA00009986"/>
    </source>
</evidence>
<feature type="active site" evidence="5 6">
    <location>
        <position position="214"/>
    </location>
</feature>
<organism evidence="9 10">
    <name type="scientific">Paramicrobacterium agarici</name>
    <dbReference type="NCBI Taxonomy" id="630514"/>
    <lineage>
        <taxon>Bacteria</taxon>
        <taxon>Bacillati</taxon>
        <taxon>Actinomycetota</taxon>
        <taxon>Actinomycetes</taxon>
        <taxon>Micrococcales</taxon>
        <taxon>Microbacteriaceae</taxon>
        <taxon>Paramicrobacterium</taxon>
    </lineage>
</organism>
<dbReference type="InterPro" id="IPR012394">
    <property type="entry name" value="Aldehyde_DH_NAD(P)"/>
</dbReference>
<dbReference type="EMBL" id="PDJE01000001">
    <property type="protein sequence ID" value="PFG31784.1"/>
    <property type="molecule type" value="Genomic_DNA"/>
</dbReference>
<feature type="domain" description="Aldehyde dehydrogenase" evidence="8">
    <location>
        <begin position="5"/>
        <end position="432"/>
    </location>
</feature>
<accession>A0A2A9DYW2</accession>
<dbReference type="FunFam" id="3.40.605.10:FF:000004">
    <property type="entry name" value="Aldehyde dehydrogenase"/>
    <property type="match status" value="1"/>
</dbReference>
<dbReference type="GO" id="GO:0004029">
    <property type="term" value="F:aldehyde dehydrogenase (NAD+) activity"/>
    <property type="evidence" value="ECO:0007669"/>
    <property type="project" value="TreeGrafter"/>
</dbReference>